<evidence type="ECO:0000313" key="3">
    <source>
        <dbReference type="EMBL" id="KAK4887190.1"/>
    </source>
</evidence>
<evidence type="ECO:0000259" key="2">
    <source>
        <dbReference type="Pfam" id="PF13570"/>
    </source>
</evidence>
<dbReference type="InterPro" id="IPR002372">
    <property type="entry name" value="PQQ_rpt_dom"/>
</dbReference>
<feature type="domain" description="Pyrrolo-quinoline quinone repeat" evidence="2">
    <location>
        <begin position="615"/>
        <end position="923"/>
    </location>
</feature>
<name>A0AAN7ST12_9COLE</name>
<dbReference type="PROSITE" id="PS00455">
    <property type="entry name" value="AMP_BINDING"/>
    <property type="match status" value="1"/>
</dbReference>
<dbReference type="InterPro" id="IPR036736">
    <property type="entry name" value="ACP-like_sf"/>
</dbReference>
<dbReference type="SMART" id="SM00564">
    <property type="entry name" value="PQQ"/>
    <property type="match status" value="6"/>
</dbReference>
<dbReference type="Pfam" id="PF00501">
    <property type="entry name" value="AMP-binding"/>
    <property type="match status" value="1"/>
</dbReference>
<sequence>MSDFHQQCKDILAKFKNNCAVCYWDETNSAKTLTYLEVFDISINITNNIKPIILEDNRTCIALYMKKNLYIPSLILSLQECNCAFMFLDPQESESVNSSICQRLNLKWIVSYCEETHSNSLLSTNCNKVASFLNLVLWKNNIVEQKCVDYQNILYVICTSGTTGRSKTVKVTENCIMPNINALRNKFNLTEDDVIYFGTPLTFDPFIVELFLTLTTGCTIVIPPNKKLSLMNIEVLFPKNGIHRGVTVLQTVPSLFAKWNEADKEFLLQKSSCRILAFGGEKFPDYIVTLPRSKHLRLFNLYGITEVSCWSSINEVTKNDEVGLGQALPETLLEVRDACGTKITEGEGELYIGSDFRICYINEETENLIKPVFRATGDLVQVKNSELIYVGRTNGVIKRLGHKVNLVKIQQAVLNSTNICNACIWIERLKKLVLFVVIKEYDRSRKKKIVDKLRIKLLQILSQEYYPDHIEIVPSLPTTAHGKVDVKTLESIYQRLINCDENQNAIDIFQLLWCKYLGLSVDAVTVYFDHNFIDLGGNSISVIQCLSEFKERIGNDYPKQLNVLLFENALKDCCECIKDIGIKVFRKRNYEGTSCNLQITSLDTVEMNIKWKHCLEACVDSSPVVVNGRYVAVGSFSHIFAILDCITGNVATQIYLPDAIESACCVSLCNKYVYTGCYDGNMYCIEVSNGNIIWKYSTSDRIKCTPCIVMQNNSIIFGSYDKHLHCVDFNTGNAVWKSNLSGSVTSNPLVREEFVYVATILGLCFCICCLNGNIIWRHDVGIPIFGGGCLVSNYDYIMWIDVNGSLHAFSCNNGSMCWSFKIDGNVYSSVININNLVLFGSSNSKLYCIEVQEHSGKLKQAITLDSPISSASINTGIIYMIDYNEGVVLGRLNLPGEVFSSPIVVDTKIYVGCRDNNVYCIEFKFKEIKR</sequence>
<dbReference type="EMBL" id="JARPUR010000001">
    <property type="protein sequence ID" value="KAK4887190.1"/>
    <property type="molecule type" value="Genomic_DNA"/>
</dbReference>
<dbReference type="InterPro" id="IPR011047">
    <property type="entry name" value="Quinoprotein_ADH-like_sf"/>
</dbReference>
<evidence type="ECO:0000259" key="1">
    <source>
        <dbReference type="Pfam" id="PF00501"/>
    </source>
</evidence>
<dbReference type="SUPFAM" id="SSF47336">
    <property type="entry name" value="ACP-like"/>
    <property type="match status" value="1"/>
</dbReference>
<dbReference type="GO" id="GO:0043041">
    <property type="term" value="P:amino acid activation for nonribosomal peptide biosynthetic process"/>
    <property type="evidence" value="ECO:0007669"/>
    <property type="project" value="TreeGrafter"/>
</dbReference>
<organism evidence="3 4">
    <name type="scientific">Aquatica leii</name>
    <dbReference type="NCBI Taxonomy" id="1421715"/>
    <lineage>
        <taxon>Eukaryota</taxon>
        <taxon>Metazoa</taxon>
        <taxon>Ecdysozoa</taxon>
        <taxon>Arthropoda</taxon>
        <taxon>Hexapoda</taxon>
        <taxon>Insecta</taxon>
        <taxon>Pterygota</taxon>
        <taxon>Neoptera</taxon>
        <taxon>Endopterygota</taxon>
        <taxon>Coleoptera</taxon>
        <taxon>Polyphaga</taxon>
        <taxon>Elateriformia</taxon>
        <taxon>Elateroidea</taxon>
        <taxon>Lampyridae</taxon>
        <taxon>Luciolinae</taxon>
        <taxon>Aquatica</taxon>
    </lineage>
</organism>
<dbReference type="AlphaFoldDB" id="A0AAN7ST12"/>
<dbReference type="Gene3D" id="3.40.50.12780">
    <property type="entry name" value="N-terminal domain of ligase-like"/>
    <property type="match status" value="1"/>
</dbReference>
<dbReference type="PANTHER" id="PTHR44394">
    <property type="entry name" value="BETA-ALANINE-ACTIVATING ENZYME"/>
    <property type="match status" value="1"/>
</dbReference>
<dbReference type="Proteomes" id="UP001353858">
    <property type="component" value="Unassembled WGS sequence"/>
</dbReference>
<dbReference type="InterPro" id="IPR000873">
    <property type="entry name" value="AMP-dep_synth/lig_dom"/>
</dbReference>
<dbReference type="Pfam" id="PF13570">
    <property type="entry name" value="Beta-prop_ACSF4"/>
    <property type="match status" value="1"/>
</dbReference>
<dbReference type="SUPFAM" id="SSF56801">
    <property type="entry name" value="Acetyl-CoA synthetase-like"/>
    <property type="match status" value="1"/>
</dbReference>
<evidence type="ECO:0000313" key="4">
    <source>
        <dbReference type="Proteomes" id="UP001353858"/>
    </source>
</evidence>
<dbReference type="PANTHER" id="PTHR44394:SF1">
    <property type="entry name" value="BETA-ALANINE-ACTIVATING ENZYME"/>
    <property type="match status" value="1"/>
</dbReference>
<dbReference type="InterPro" id="IPR052091">
    <property type="entry name" value="Beta-ala_Activ/Resist"/>
</dbReference>
<comment type="caution">
    <text evidence="3">The sequence shown here is derived from an EMBL/GenBank/DDBJ whole genome shotgun (WGS) entry which is preliminary data.</text>
</comment>
<evidence type="ECO:0008006" key="5">
    <source>
        <dbReference type="Google" id="ProtNLM"/>
    </source>
</evidence>
<dbReference type="SUPFAM" id="SSF50998">
    <property type="entry name" value="Quinoprotein alcohol dehydrogenase-like"/>
    <property type="match status" value="1"/>
</dbReference>
<dbReference type="Gene3D" id="3.30.300.30">
    <property type="match status" value="1"/>
</dbReference>
<accession>A0AAN7ST12</accession>
<dbReference type="InterPro" id="IPR018391">
    <property type="entry name" value="PQQ_b-propeller_rpt"/>
</dbReference>
<feature type="domain" description="AMP-dependent synthetase/ligase" evidence="1">
    <location>
        <begin position="16"/>
        <end position="354"/>
    </location>
</feature>
<proteinExistence type="predicted"/>
<dbReference type="InterPro" id="IPR045851">
    <property type="entry name" value="AMP-bd_C_sf"/>
</dbReference>
<protein>
    <recommendedName>
        <fullName evidence="5">Beta-alanine-activating enzyme</fullName>
    </recommendedName>
</protein>
<dbReference type="InterPro" id="IPR015943">
    <property type="entry name" value="WD40/YVTN_repeat-like_dom_sf"/>
</dbReference>
<keyword evidence="4" id="KW-1185">Reference proteome</keyword>
<reference evidence="4" key="1">
    <citation type="submission" date="2023-01" db="EMBL/GenBank/DDBJ databases">
        <title>Key to firefly adult light organ development and bioluminescence: homeobox transcription factors regulate luciferase expression and transportation to peroxisome.</title>
        <authorList>
            <person name="Fu X."/>
        </authorList>
    </citation>
    <scope>NUCLEOTIDE SEQUENCE [LARGE SCALE GENOMIC DNA]</scope>
</reference>
<dbReference type="Gene3D" id="2.130.10.10">
    <property type="entry name" value="YVTN repeat-like/Quinoprotein amine dehydrogenase"/>
    <property type="match status" value="1"/>
</dbReference>
<gene>
    <name evidence="3" type="ORF">RN001_003461</name>
</gene>
<dbReference type="InterPro" id="IPR042099">
    <property type="entry name" value="ANL_N_sf"/>
</dbReference>
<dbReference type="InterPro" id="IPR020845">
    <property type="entry name" value="AMP-binding_CS"/>
</dbReference>